<evidence type="ECO:0000256" key="11">
    <source>
        <dbReference type="ARBA" id="ARBA00022677"/>
    </source>
</evidence>
<keyword evidence="11" id="KW-0551">Lipid droplet</keyword>
<keyword evidence="19" id="KW-1185">Reference proteome</keyword>
<sequence>IVKMVDKNIYIVQGEINAVVGAIKRNARWSTHTHLDEERDPLLHSFSHLKEVLNNITELSEIEPNVFLRPFLEVIRSEDTTGPITGLALTSVNKFLSYALIDPSHEGTAEGMENMADAVTHARFVGTDHASDEVVLMKILQVLRTLLLTPVGAHLTNESVCEIMQSCFRICFEMRLSELLRKSAEHTLVDMVQLLFTRLPQFKEEPKSYMGTNMKKLKMRAGGMSESSKWKKQKRSPRPPRHVTKVSSGTEQPAASASSTPASGVAFIDGPPPSSSGSSENVSSAVSPTTDSGMELSSQTTSKEDLTDLDQVASLGLNTGMPSNEVKGTENQNQPELQNESLKEEKIQSASVESIPEVLEECTSVAEHSDSASVHDMDYVNPRGVRFTQSSQKEGAALVPYGLPCIRELFRFLISLTNPHDRHNSEVMIHMGLQLLTVALESAPIANCQSLLGLVKEELCRHLFQLLSVERLNLYATSLRVCFLLFESMREHLKFQLEMYIKKLMEIITVENPKMPYEMKEMALEAIVQLWRIPGFVTELYINYDCDYYCANLFEELTKLLSKNAFPVSGQLYTVHLLSLEALLTVIDSTEAHCQAKVLSNIHQQEKEVVKSSPETMNSTKETSNNNERVPVEGKFSSAVSEPNGAWPSTSGCLRTEQMKEGSMESERGSEAAEKSNPRKPIRFSCILPSPQELMQIKNKKKLLITGTEQFNQKPKKGIQFLQEKNLLATPIDNNEVARWLRENPRLDKKMIGEFVSDRSNIDLLASFVGTFSFQGLRLDEALRLYLEAFRLPGEAPVIQRLLEAFTEHWRKSNGSPFANSDACFALAYAVIMLNTDQHNHNVRKQNVPMTLEEFQKNLKGVNGGKDFEQDILEDMYHAIKNDEIVMPEEQTGLVKENYIWNVLLHRGATDEGVFLHVPPGSYDHDLFTMTWGPTIAALSYVFDKSLEETIIQKAISGFRKCAMISAHYGLSDVFDNLIISLCKFTALSSE</sequence>
<dbReference type="GO" id="GO:0032012">
    <property type="term" value="P:regulation of ARF protein signal transduction"/>
    <property type="evidence" value="ECO:0007669"/>
    <property type="project" value="InterPro"/>
</dbReference>
<feature type="compositionally biased region" description="Polar residues" evidence="16">
    <location>
        <begin position="289"/>
        <end position="301"/>
    </location>
</feature>
<dbReference type="InterPro" id="IPR032691">
    <property type="entry name" value="Mon2/Sec7/BIG1-like_HUS"/>
</dbReference>
<comment type="caution">
    <text evidence="18">The sequence shown here is derived from an EMBL/GenBank/DDBJ whole genome shotgun (WGS) entry which is preliminary data.</text>
</comment>
<evidence type="ECO:0000256" key="1">
    <source>
        <dbReference type="ARBA" id="ARBA00004170"/>
    </source>
</evidence>
<protein>
    <recommendedName>
        <fullName evidence="15">Golgi-specific brefeldin A-resistance guanine nucleotide exchange factor 1</fullName>
    </recommendedName>
</protein>
<dbReference type="PANTHER" id="PTHR10663">
    <property type="entry name" value="GUANYL-NUCLEOTIDE EXCHANGE FACTOR"/>
    <property type="match status" value="1"/>
</dbReference>
<evidence type="ECO:0000256" key="7">
    <source>
        <dbReference type="ARBA" id="ARBA00022448"/>
    </source>
</evidence>
<dbReference type="Pfam" id="PF01369">
    <property type="entry name" value="Sec7"/>
    <property type="match status" value="1"/>
</dbReference>
<dbReference type="EMBL" id="VZRI01006718">
    <property type="protein sequence ID" value="NWU94617.1"/>
    <property type="molecule type" value="Genomic_DNA"/>
</dbReference>
<proteinExistence type="predicted"/>
<evidence type="ECO:0000256" key="6">
    <source>
        <dbReference type="ARBA" id="ARBA00004601"/>
    </source>
</evidence>
<feature type="non-terminal residue" evidence="18">
    <location>
        <position position="991"/>
    </location>
</feature>
<dbReference type="InterPro" id="IPR016024">
    <property type="entry name" value="ARM-type_fold"/>
</dbReference>
<evidence type="ECO:0000256" key="3">
    <source>
        <dbReference type="ARBA" id="ARBA00004399"/>
    </source>
</evidence>
<gene>
    <name evidence="18" type="primary">Gbf1</name>
    <name evidence="18" type="ORF">UPUEPO_R06551</name>
</gene>
<dbReference type="InterPro" id="IPR023394">
    <property type="entry name" value="Sec7_C_sf"/>
</dbReference>
<evidence type="ECO:0000259" key="17">
    <source>
        <dbReference type="PROSITE" id="PS50190"/>
    </source>
</evidence>
<dbReference type="CDD" id="cd00171">
    <property type="entry name" value="Sec7"/>
    <property type="match status" value="1"/>
</dbReference>
<dbReference type="GO" id="GO:0016197">
    <property type="term" value="P:endosomal transport"/>
    <property type="evidence" value="ECO:0007669"/>
    <property type="project" value="UniProtKB-ARBA"/>
</dbReference>
<organism evidence="18 19">
    <name type="scientific">Upupa epops</name>
    <name type="common">Eurasian hoopoe</name>
    <dbReference type="NCBI Taxonomy" id="57439"/>
    <lineage>
        <taxon>Eukaryota</taxon>
        <taxon>Metazoa</taxon>
        <taxon>Chordata</taxon>
        <taxon>Craniata</taxon>
        <taxon>Vertebrata</taxon>
        <taxon>Euteleostomi</taxon>
        <taxon>Archelosauria</taxon>
        <taxon>Archosauria</taxon>
        <taxon>Dinosauria</taxon>
        <taxon>Saurischia</taxon>
        <taxon>Theropoda</taxon>
        <taxon>Coelurosauria</taxon>
        <taxon>Aves</taxon>
        <taxon>Neognathae</taxon>
        <taxon>Neoaves</taxon>
        <taxon>Telluraves</taxon>
        <taxon>Coraciimorphae</taxon>
        <taxon>Bucerotiformes</taxon>
        <taxon>Upupidae</taxon>
        <taxon>Upupa</taxon>
    </lineage>
</organism>
<dbReference type="Proteomes" id="UP000544127">
    <property type="component" value="Unassembled WGS sequence"/>
</dbReference>
<feature type="compositionally biased region" description="Low complexity" evidence="16">
    <location>
        <begin position="275"/>
        <end position="288"/>
    </location>
</feature>
<dbReference type="GO" id="GO:0005811">
    <property type="term" value="C:lipid droplet"/>
    <property type="evidence" value="ECO:0007669"/>
    <property type="project" value="UniProtKB-SubCell"/>
</dbReference>
<evidence type="ECO:0000256" key="14">
    <source>
        <dbReference type="ARBA" id="ARBA00023136"/>
    </source>
</evidence>
<dbReference type="OrthoDB" id="10258608at2759"/>
<dbReference type="FunFam" id="1.10.1000.11:FF:000007">
    <property type="entry name" value="Golgi-specific brefeldin A-resistance guanine nucleotide exchange factor 1"/>
    <property type="match status" value="1"/>
</dbReference>
<dbReference type="Gene3D" id="1.10.220.20">
    <property type="match status" value="1"/>
</dbReference>
<dbReference type="GO" id="GO:0005085">
    <property type="term" value="F:guanyl-nucleotide exchange factor activity"/>
    <property type="evidence" value="ECO:0007669"/>
    <property type="project" value="UniProtKB-KW"/>
</dbReference>
<evidence type="ECO:0000256" key="2">
    <source>
        <dbReference type="ARBA" id="ARBA00004222"/>
    </source>
</evidence>
<keyword evidence="10" id="KW-0344">Guanine-nucleotide releasing factor</keyword>
<evidence type="ECO:0000256" key="9">
    <source>
        <dbReference type="ARBA" id="ARBA00022553"/>
    </source>
</evidence>
<feature type="compositionally biased region" description="Basic and acidic residues" evidence="16">
    <location>
        <begin position="657"/>
        <end position="677"/>
    </location>
</feature>
<evidence type="ECO:0000256" key="4">
    <source>
        <dbReference type="ARBA" id="ARBA00004496"/>
    </source>
</evidence>
<accession>A0A7K6AYE5</accession>
<dbReference type="SUPFAM" id="SSF48371">
    <property type="entry name" value="ARM repeat"/>
    <property type="match status" value="1"/>
</dbReference>
<dbReference type="SMART" id="SM00222">
    <property type="entry name" value="Sec7"/>
    <property type="match status" value="1"/>
</dbReference>
<evidence type="ECO:0000256" key="12">
    <source>
        <dbReference type="ARBA" id="ARBA00022927"/>
    </source>
</evidence>
<dbReference type="GO" id="GO:0010256">
    <property type="term" value="P:endomembrane system organization"/>
    <property type="evidence" value="ECO:0007669"/>
    <property type="project" value="UniProtKB-ARBA"/>
</dbReference>
<name>A0A7K6AYE5_UPUEP</name>
<evidence type="ECO:0000256" key="15">
    <source>
        <dbReference type="ARBA" id="ARBA00069794"/>
    </source>
</evidence>
<feature type="non-terminal residue" evidence="18">
    <location>
        <position position="1"/>
    </location>
</feature>
<keyword evidence="12" id="KW-0653">Protein transport</keyword>
<dbReference type="InterPro" id="IPR035999">
    <property type="entry name" value="Sec7_dom_sf"/>
</dbReference>
<dbReference type="GO" id="GO:0005793">
    <property type="term" value="C:endoplasmic reticulum-Golgi intermediate compartment"/>
    <property type="evidence" value="ECO:0007669"/>
    <property type="project" value="UniProtKB-SubCell"/>
</dbReference>
<dbReference type="GO" id="GO:0016020">
    <property type="term" value="C:membrane"/>
    <property type="evidence" value="ECO:0007669"/>
    <property type="project" value="UniProtKB-SubCell"/>
</dbReference>
<keyword evidence="7" id="KW-0813">Transport</keyword>
<evidence type="ECO:0000256" key="10">
    <source>
        <dbReference type="ARBA" id="ARBA00022658"/>
    </source>
</evidence>
<feature type="region of interest" description="Disordered" evidence="16">
    <location>
        <begin position="607"/>
        <end position="683"/>
    </location>
</feature>
<dbReference type="SUPFAM" id="SSF48425">
    <property type="entry name" value="Sec7 domain"/>
    <property type="match status" value="1"/>
</dbReference>
<feature type="domain" description="SEC7" evidence="17">
    <location>
        <begin position="693"/>
        <end position="883"/>
    </location>
</feature>
<dbReference type="PANTHER" id="PTHR10663:SF388">
    <property type="entry name" value="GOLGI-SPECIFIC BREFELDIN A-RESISTANCE GUANINE NUCLEOTIDE EXCHANGE FACTOR 1"/>
    <property type="match status" value="1"/>
</dbReference>
<dbReference type="PROSITE" id="PS50190">
    <property type="entry name" value="SEC7"/>
    <property type="match status" value="1"/>
</dbReference>
<evidence type="ECO:0000256" key="8">
    <source>
        <dbReference type="ARBA" id="ARBA00022490"/>
    </source>
</evidence>
<reference evidence="18 19" key="1">
    <citation type="submission" date="2019-09" db="EMBL/GenBank/DDBJ databases">
        <title>Bird 10,000 Genomes (B10K) Project - Family phase.</title>
        <authorList>
            <person name="Zhang G."/>
        </authorList>
    </citation>
    <scope>NUCLEOTIDE SEQUENCE [LARGE SCALE GENOMIC DNA]</scope>
    <source>
        <strain evidence="18">B10K-DU-012-37</strain>
    </source>
</reference>
<feature type="compositionally biased region" description="Basic residues" evidence="16">
    <location>
        <begin position="230"/>
        <end position="244"/>
    </location>
</feature>
<feature type="compositionally biased region" description="Low complexity" evidence="16">
    <location>
        <begin position="253"/>
        <end position="263"/>
    </location>
</feature>
<keyword evidence="9" id="KW-0597">Phosphoprotein</keyword>
<keyword evidence="8" id="KW-0963">Cytoplasm</keyword>
<evidence type="ECO:0000313" key="18">
    <source>
        <dbReference type="EMBL" id="NWU94617.1"/>
    </source>
</evidence>
<evidence type="ECO:0000256" key="5">
    <source>
        <dbReference type="ARBA" id="ARBA00004502"/>
    </source>
</evidence>
<evidence type="ECO:0000313" key="19">
    <source>
        <dbReference type="Proteomes" id="UP000544127"/>
    </source>
</evidence>
<dbReference type="GO" id="GO:0005794">
    <property type="term" value="C:Golgi apparatus"/>
    <property type="evidence" value="ECO:0007669"/>
    <property type="project" value="UniProtKB-SubCell"/>
</dbReference>
<evidence type="ECO:0000256" key="16">
    <source>
        <dbReference type="SAM" id="MobiDB-lite"/>
    </source>
</evidence>
<dbReference type="Pfam" id="PF12783">
    <property type="entry name" value="Sec7-like_HUS"/>
    <property type="match status" value="1"/>
</dbReference>
<comment type="subcellular location">
    <subcellularLocation>
        <location evidence="4">Cytoplasm</location>
    </subcellularLocation>
    <subcellularLocation>
        <location evidence="3">Endoplasmic reticulum-Golgi intermediate compartment</location>
    </subcellularLocation>
    <subcellularLocation>
        <location evidence="2">Golgi apparatus</location>
        <location evidence="2">cis-Golgi network</location>
    </subcellularLocation>
    <subcellularLocation>
        <location evidence="6">Golgi apparatus</location>
        <location evidence="6">trans-Golgi network</location>
    </subcellularLocation>
    <subcellularLocation>
        <location evidence="5">Lipid droplet</location>
    </subcellularLocation>
    <subcellularLocation>
        <location evidence="1">Membrane</location>
        <topology evidence="1">Peripheral membrane protein</topology>
    </subcellularLocation>
</comment>
<dbReference type="GO" id="GO:0015031">
    <property type="term" value="P:protein transport"/>
    <property type="evidence" value="ECO:0007669"/>
    <property type="project" value="UniProtKB-KW"/>
</dbReference>
<dbReference type="Gene3D" id="1.10.1000.11">
    <property type="entry name" value="Arf Nucleotide-binding Site Opener,domain 2"/>
    <property type="match status" value="1"/>
</dbReference>
<dbReference type="AlphaFoldDB" id="A0A7K6AYE5"/>
<dbReference type="InterPro" id="IPR000904">
    <property type="entry name" value="Sec7_dom"/>
</dbReference>
<dbReference type="FunFam" id="1.10.220.20:FF:000004">
    <property type="entry name" value="Golgi-specific brefeldin A-resistance guanine nucleotide exchange factor 1"/>
    <property type="match status" value="1"/>
</dbReference>
<feature type="compositionally biased region" description="Polar residues" evidence="16">
    <location>
        <begin position="613"/>
        <end position="628"/>
    </location>
</feature>
<keyword evidence="13" id="KW-0333">Golgi apparatus</keyword>
<feature type="region of interest" description="Disordered" evidence="16">
    <location>
        <begin position="219"/>
        <end position="345"/>
    </location>
</feature>
<feature type="compositionally biased region" description="Polar residues" evidence="16">
    <location>
        <begin position="329"/>
        <end position="340"/>
    </location>
</feature>
<evidence type="ECO:0000256" key="13">
    <source>
        <dbReference type="ARBA" id="ARBA00023034"/>
    </source>
</evidence>
<keyword evidence="14" id="KW-0472">Membrane</keyword>